<organism evidence="2 3">
    <name type="scientific">Westerdykella ornata</name>
    <dbReference type="NCBI Taxonomy" id="318751"/>
    <lineage>
        <taxon>Eukaryota</taxon>
        <taxon>Fungi</taxon>
        <taxon>Dikarya</taxon>
        <taxon>Ascomycota</taxon>
        <taxon>Pezizomycotina</taxon>
        <taxon>Dothideomycetes</taxon>
        <taxon>Pleosporomycetidae</taxon>
        <taxon>Pleosporales</taxon>
        <taxon>Sporormiaceae</taxon>
        <taxon>Westerdykella</taxon>
    </lineage>
</organism>
<dbReference type="GeneID" id="54556319"/>
<proteinExistence type="predicted"/>
<feature type="compositionally biased region" description="Low complexity" evidence="1">
    <location>
        <begin position="95"/>
        <end position="111"/>
    </location>
</feature>
<evidence type="ECO:0000313" key="2">
    <source>
        <dbReference type="EMBL" id="KAF2275004.1"/>
    </source>
</evidence>
<name>A0A6A6JFL5_WESOR</name>
<dbReference type="Proteomes" id="UP000800097">
    <property type="component" value="Unassembled WGS sequence"/>
</dbReference>
<dbReference type="AlphaFoldDB" id="A0A6A6JFL5"/>
<dbReference type="RefSeq" id="XP_033652543.1">
    <property type="nucleotide sequence ID" value="XM_033803144.1"/>
</dbReference>
<evidence type="ECO:0000256" key="1">
    <source>
        <dbReference type="SAM" id="MobiDB-lite"/>
    </source>
</evidence>
<evidence type="ECO:0000313" key="3">
    <source>
        <dbReference type="Proteomes" id="UP000800097"/>
    </source>
</evidence>
<keyword evidence="3" id="KW-1185">Reference proteome</keyword>
<protein>
    <submittedName>
        <fullName evidence="2">Uncharacterized protein</fullName>
    </submittedName>
</protein>
<reference evidence="2" key="1">
    <citation type="journal article" date="2020" name="Stud. Mycol.">
        <title>101 Dothideomycetes genomes: a test case for predicting lifestyles and emergence of pathogens.</title>
        <authorList>
            <person name="Haridas S."/>
            <person name="Albert R."/>
            <person name="Binder M."/>
            <person name="Bloem J."/>
            <person name="Labutti K."/>
            <person name="Salamov A."/>
            <person name="Andreopoulos B."/>
            <person name="Baker S."/>
            <person name="Barry K."/>
            <person name="Bills G."/>
            <person name="Bluhm B."/>
            <person name="Cannon C."/>
            <person name="Castanera R."/>
            <person name="Culley D."/>
            <person name="Daum C."/>
            <person name="Ezra D."/>
            <person name="Gonzalez J."/>
            <person name="Henrissat B."/>
            <person name="Kuo A."/>
            <person name="Liang C."/>
            <person name="Lipzen A."/>
            <person name="Lutzoni F."/>
            <person name="Magnuson J."/>
            <person name="Mondo S."/>
            <person name="Nolan M."/>
            <person name="Ohm R."/>
            <person name="Pangilinan J."/>
            <person name="Park H.-J."/>
            <person name="Ramirez L."/>
            <person name="Alfaro M."/>
            <person name="Sun H."/>
            <person name="Tritt A."/>
            <person name="Yoshinaga Y."/>
            <person name="Zwiers L.-H."/>
            <person name="Turgeon B."/>
            <person name="Goodwin S."/>
            <person name="Spatafora J."/>
            <person name="Crous P."/>
            <person name="Grigoriev I."/>
        </authorList>
    </citation>
    <scope>NUCLEOTIDE SEQUENCE</scope>
    <source>
        <strain evidence="2">CBS 379.55</strain>
    </source>
</reference>
<gene>
    <name evidence="2" type="ORF">EI97DRAFT_84420</name>
</gene>
<feature type="region of interest" description="Disordered" evidence="1">
    <location>
        <begin position="64"/>
        <end position="128"/>
    </location>
</feature>
<sequence>MTWPGGLLFFAAPPTPYHLQLTHLAVHGTQHLRPAHEDYGGTYFPRSTRTTWDTARPNCNLRKTLEQQAHPVSSPPKFRAGRAPRAAIQVSQVKSASADSLQSSLSRTSSSFETLEAVPGSKSAPRRA</sequence>
<dbReference type="EMBL" id="ML986499">
    <property type="protein sequence ID" value="KAF2275004.1"/>
    <property type="molecule type" value="Genomic_DNA"/>
</dbReference>
<accession>A0A6A6JFL5</accession>